<dbReference type="RefSeq" id="WP_120711646.1">
    <property type="nucleotide sequence ID" value="NZ_RBCJ01000002.1"/>
</dbReference>
<sequence>MGFFKDLFGSGEKETKGTEDPIPWIPLTSLDQLNEIEEKSHTKAQVIFKHSTTCGISRMVLNMFGRNLNALKHQMDFYFLDLHAYRQVSDEVGYRFQVLHQSPQILVIRNGITVAHDSHGAINELDLEKFV</sequence>
<name>A0A3B0CBK6_9FLAO</name>
<reference evidence="2 3" key="1">
    <citation type="submission" date="2018-10" db="EMBL/GenBank/DDBJ databases">
        <title>Ulvibacterium marinum gen. nov., sp. nov., a novel marine bacterium of the family Flavobacteriaceae, isolated from a culture of the green alga Ulva prolifera.</title>
        <authorList>
            <person name="Zhang Z."/>
        </authorList>
    </citation>
    <scope>NUCLEOTIDE SEQUENCE [LARGE SCALE GENOMIC DNA]</scope>
    <source>
        <strain evidence="2 3">CCMM003</strain>
    </source>
</reference>
<dbReference type="Proteomes" id="UP000276603">
    <property type="component" value="Unassembled WGS sequence"/>
</dbReference>
<gene>
    <name evidence="2" type="primary">ytxJ</name>
    <name evidence="2" type="ORF">D7Z94_11265</name>
</gene>
<dbReference type="OrthoDB" id="677051at2"/>
<evidence type="ECO:0000313" key="2">
    <source>
        <dbReference type="EMBL" id="RKN81489.1"/>
    </source>
</evidence>
<feature type="region of interest" description="Disordered" evidence="1">
    <location>
        <begin position="1"/>
        <end position="21"/>
    </location>
</feature>
<dbReference type="NCBIfam" id="TIGR04019">
    <property type="entry name" value="B_thiol_YtxJ"/>
    <property type="match status" value="1"/>
</dbReference>
<dbReference type="SUPFAM" id="SSF52833">
    <property type="entry name" value="Thioredoxin-like"/>
    <property type="match status" value="1"/>
</dbReference>
<accession>A0A3B0CBK6</accession>
<evidence type="ECO:0000313" key="3">
    <source>
        <dbReference type="Proteomes" id="UP000276603"/>
    </source>
</evidence>
<comment type="caution">
    <text evidence="2">The sequence shown here is derived from an EMBL/GenBank/DDBJ whole genome shotgun (WGS) entry which is preliminary data.</text>
</comment>
<proteinExistence type="predicted"/>
<protein>
    <submittedName>
        <fullName evidence="2">Bacillithiol system redox-active protein YtxJ</fullName>
    </submittedName>
</protein>
<dbReference type="Gene3D" id="3.40.30.10">
    <property type="entry name" value="Glutaredoxin"/>
    <property type="match status" value="1"/>
</dbReference>
<dbReference type="AlphaFoldDB" id="A0A3B0CBK6"/>
<keyword evidence="3" id="KW-1185">Reference proteome</keyword>
<dbReference type="EMBL" id="RBCJ01000002">
    <property type="protein sequence ID" value="RKN81489.1"/>
    <property type="molecule type" value="Genomic_DNA"/>
</dbReference>
<evidence type="ECO:0000256" key="1">
    <source>
        <dbReference type="SAM" id="MobiDB-lite"/>
    </source>
</evidence>
<dbReference type="InterPro" id="IPR036249">
    <property type="entry name" value="Thioredoxin-like_sf"/>
</dbReference>
<organism evidence="2 3">
    <name type="scientific">Ulvibacterium marinum</name>
    <dbReference type="NCBI Taxonomy" id="2419782"/>
    <lineage>
        <taxon>Bacteria</taxon>
        <taxon>Pseudomonadati</taxon>
        <taxon>Bacteroidota</taxon>
        <taxon>Flavobacteriia</taxon>
        <taxon>Flavobacteriales</taxon>
        <taxon>Flavobacteriaceae</taxon>
        <taxon>Ulvibacterium</taxon>
    </lineage>
</organism>
<dbReference type="Pfam" id="PF11009">
    <property type="entry name" value="BrxC"/>
    <property type="match status" value="1"/>
</dbReference>
<dbReference type="InterPro" id="IPR022551">
    <property type="entry name" value="BrxC"/>
</dbReference>